<reference evidence="1" key="1">
    <citation type="submission" date="2018-02" db="EMBL/GenBank/DDBJ databases">
        <title>The genomes of Aspergillus section Nigri reveals drivers in fungal speciation.</title>
        <authorList>
            <consortium name="DOE Joint Genome Institute"/>
            <person name="Vesth T.C."/>
            <person name="Nybo J."/>
            <person name="Theobald S."/>
            <person name="Brandl J."/>
            <person name="Frisvad J.C."/>
            <person name="Nielsen K.F."/>
            <person name="Lyhne E.K."/>
            <person name="Kogle M.E."/>
            <person name="Kuo A."/>
            <person name="Riley R."/>
            <person name="Clum A."/>
            <person name="Nolan M."/>
            <person name="Lipzen A."/>
            <person name="Salamov A."/>
            <person name="Henrissat B."/>
            <person name="Wiebenga A."/>
            <person name="De vries R.P."/>
            <person name="Grigoriev I.V."/>
            <person name="Mortensen U.H."/>
            <person name="Andersen M.R."/>
            <person name="Baker S.E."/>
        </authorList>
    </citation>
    <scope>NUCLEOTIDE SEQUENCE</scope>
    <source>
        <strain evidence="1">CBS 621.78</strain>
    </source>
</reference>
<proteinExistence type="predicted"/>
<name>A0ACD1G6X6_9EURO</name>
<protein>
    <submittedName>
        <fullName evidence="1">Uncharacterized protein</fullName>
    </submittedName>
</protein>
<dbReference type="EMBL" id="KZ825349">
    <property type="protein sequence ID" value="RAH44993.1"/>
    <property type="molecule type" value="Genomic_DNA"/>
</dbReference>
<accession>A0ACD1G6X6</accession>
<evidence type="ECO:0000313" key="1">
    <source>
        <dbReference type="EMBL" id="RAH44993.1"/>
    </source>
</evidence>
<keyword evidence="2" id="KW-1185">Reference proteome</keyword>
<evidence type="ECO:0000313" key="2">
    <source>
        <dbReference type="Proteomes" id="UP000249057"/>
    </source>
</evidence>
<gene>
    <name evidence="1" type="ORF">BO95DRAFT_498639</name>
</gene>
<organism evidence="1 2">
    <name type="scientific">Aspergillus brunneoviolaceus CBS 621.78</name>
    <dbReference type="NCBI Taxonomy" id="1450534"/>
    <lineage>
        <taxon>Eukaryota</taxon>
        <taxon>Fungi</taxon>
        <taxon>Dikarya</taxon>
        <taxon>Ascomycota</taxon>
        <taxon>Pezizomycotina</taxon>
        <taxon>Eurotiomycetes</taxon>
        <taxon>Eurotiomycetidae</taxon>
        <taxon>Eurotiales</taxon>
        <taxon>Aspergillaceae</taxon>
        <taxon>Aspergillus</taxon>
        <taxon>Aspergillus subgen. Circumdati</taxon>
    </lineage>
</organism>
<sequence>MASNWRPPPCWDRTQPVGPLQSGNPPHPWNTPNPQGPDQSGYPPQPSNAPQPSNPSANPDAITTAQPTILSEASTQQDSSTQAEDNRLSQEAPQAQNRRRIQIKRQVQRRAQWQVQWLRWMSSILPRRILPERIFHRRISPPRVFLRGDPLGQPQEADLPYVSARPLASTGQLPPAESNPPSREYIWGWIDRRGGGLNYDDLPTWLRDASQGLNLKGAFDAMTELAGKIPGDTSAYFELLAKPVVDDFYHQKALTPQESDSSMMVSDFAATQTRPYYAALFATKQGRHYGTAWHWWAIASVREAGPLNTTASDPGKPQHLFVYDPRPLQLDLEGPRTTRGLRDFLRNDQYQMLKKLNQEVPIKYLFVNRARLRMPDLSDRLRGTLWWIFNMVSRGDMPIAIGSELSDLRCKAVDAVTLEFEHDEQDTGAETERKLILRSIARAVER</sequence>
<dbReference type="Proteomes" id="UP000249057">
    <property type="component" value="Unassembled WGS sequence"/>
</dbReference>